<feature type="region of interest" description="Disordered" evidence="1">
    <location>
        <begin position="103"/>
        <end position="146"/>
    </location>
</feature>
<organism evidence="2 3">
    <name type="scientific">Laetiporus sulphureus 93-53</name>
    <dbReference type="NCBI Taxonomy" id="1314785"/>
    <lineage>
        <taxon>Eukaryota</taxon>
        <taxon>Fungi</taxon>
        <taxon>Dikarya</taxon>
        <taxon>Basidiomycota</taxon>
        <taxon>Agaricomycotina</taxon>
        <taxon>Agaricomycetes</taxon>
        <taxon>Polyporales</taxon>
        <taxon>Laetiporus</taxon>
    </lineage>
</organism>
<dbReference type="PANTHER" id="PTHR28027:SF2">
    <property type="entry name" value="TRANSCRIPTIONAL REGULATOR MIT1"/>
    <property type="match status" value="1"/>
</dbReference>
<feature type="compositionally biased region" description="Low complexity" evidence="1">
    <location>
        <begin position="7"/>
        <end position="20"/>
    </location>
</feature>
<dbReference type="AlphaFoldDB" id="A0A165CMB5"/>
<dbReference type="PANTHER" id="PTHR28027">
    <property type="entry name" value="TRANSCRIPTIONAL REGULATOR MIT1"/>
    <property type="match status" value="1"/>
</dbReference>
<evidence type="ECO:0000313" key="3">
    <source>
        <dbReference type="Proteomes" id="UP000076871"/>
    </source>
</evidence>
<name>A0A165CMB5_9APHY</name>
<keyword evidence="3" id="KW-1185">Reference proteome</keyword>
<evidence type="ECO:0000256" key="1">
    <source>
        <dbReference type="SAM" id="MobiDB-lite"/>
    </source>
</evidence>
<feature type="compositionally biased region" description="Low complexity" evidence="1">
    <location>
        <begin position="290"/>
        <end position="306"/>
    </location>
</feature>
<dbReference type="InParanoid" id="A0A165CMB5"/>
<evidence type="ECO:0000313" key="2">
    <source>
        <dbReference type="EMBL" id="KZT03067.1"/>
    </source>
</evidence>
<dbReference type="GeneID" id="63828361"/>
<feature type="region of interest" description="Disordered" evidence="1">
    <location>
        <begin position="427"/>
        <end position="463"/>
    </location>
</feature>
<proteinExistence type="predicted"/>
<dbReference type="OrthoDB" id="5572844at2759"/>
<evidence type="ECO:0008006" key="4">
    <source>
        <dbReference type="Google" id="ProtNLM"/>
    </source>
</evidence>
<feature type="region of interest" description="Disordered" evidence="1">
    <location>
        <begin position="231"/>
        <end position="312"/>
    </location>
</feature>
<accession>A0A165CMB5</accession>
<dbReference type="Pfam" id="PF09729">
    <property type="entry name" value="Gti1_Pac2"/>
    <property type="match status" value="1"/>
</dbReference>
<dbReference type="GO" id="GO:0003677">
    <property type="term" value="F:DNA binding"/>
    <property type="evidence" value="ECO:0007669"/>
    <property type="project" value="TreeGrafter"/>
</dbReference>
<feature type="region of interest" description="Disordered" evidence="1">
    <location>
        <begin position="1"/>
        <end position="23"/>
    </location>
</feature>
<gene>
    <name evidence="2" type="ORF">LAESUDRAFT_744756</name>
</gene>
<feature type="compositionally biased region" description="Pro residues" evidence="1">
    <location>
        <begin position="358"/>
        <end position="384"/>
    </location>
</feature>
<sequence>MSHDPQSPSSTSNNANNTWTEPPWTGWIDTTGDALLILEAARRGLIPRVTRRLVDSERKMITSGSVFVFDEDESGIKRWTDGFFWSPSRILGNFLLYRETEKRGAGHRSARSEQNAAESEDGTKPEGQTLSRPKSETHRLVGVDRQRERSLVGSLTNSYKFKAGGMMKKTFSLSIGGVAQHLISYYKIEDVEQGRLRSPSSLPELAALDISPEYLDKTHFRNPPKVEIGVDGIPRYRGEADDTDSSPHLLTSPLASGLPLYPDAESGSHKRAKRYDPYSGNTTKRKGKSKGAAASQDSSTADASSQPVAVAVHQPQAGYPGPEIASGVPHYGPYGYYQVPPPGYPTAPMYHPAAYSALPPPPTGSPLPHQSPTPPQQAPPPPFYPGYAGSPVEPPHPSSAQLYPSYYAPPHGYAAYPASVSWPHYSYPAPHSAQPPAGAAGVQDTDGGDDSDGRGEAGGSTGA</sequence>
<dbReference type="EMBL" id="KV427647">
    <property type="protein sequence ID" value="KZT03067.1"/>
    <property type="molecule type" value="Genomic_DNA"/>
</dbReference>
<dbReference type="InterPro" id="IPR018608">
    <property type="entry name" value="Gti1/Pac2"/>
</dbReference>
<protein>
    <recommendedName>
        <fullName evidence="4">Gti1/Pac2 family-domain-containing protein</fullName>
    </recommendedName>
</protein>
<dbReference type="Proteomes" id="UP000076871">
    <property type="component" value="Unassembled WGS sequence"/>
</dbReference>
<dbReference type="RefSeq" id="XP_040760807.1">
    <property type="nucleotide sequence ID" value="XM_040911333.1"/>
</dbReference>
<reference evidence="2 3" key="1">
    <citation type="journal article" date="2016" name="Mol. Biol. Evol.">
        <title>Comparative Genomics of Early-Diverging Mushroom-Forming Fungi Provides Insights into the Origins of Lignocellulose Decay Capabilities.</title>
        <authorList>
            <person name="Nagy L.G."/>
            <person name="Riley R."/>
            <person name="Tritt A."/>
            <person name="Adam C."/>
            <person name="Daum C."/>
            <person name="Floudas D."/>
            <person name="Sun H."/>
            <person name="Yadav J.S."/>
            <person name="Pangilinan J."/>
            <person name="Larsson K.H."/>
            <person name="Matsuura K."/>
            <person name="Barry K."/>
            <person name="Labutti K."/>
            <person name="Kuo R."/>
            <person name="Ohm R.A."/>
            <person name="Bhattacharya S.S."/>
            <person name="Shirouzu T."/>
            <person name="Yoshinaga Y."/>
            <person name="Martin F.M."/>
            <person name="Grigoriev I.V."/>
            <person name="Hibbett D.S."/>
        </authorList>
    </citation>
    <scope>NUCLEOTIDE SEQUENCE [LARGE SCALE GENOMIC DNA]</scope>
    <source>
        <strain evidence="2 3">93-53</strain>
    </source>
</reference>
<feature type="region of interest" description="Disordered" evidence="1">
    <location>
        <begin position="355"/>
        <end position="404"/>
    </location>
</feature>
<feature type="compositionally biased region" description="Basic and acidic residues" evidence="1">
    <location>
        <begin position="133"/>
        <end position="146"/>
    </location>
</feature>